<dbReference type="SUPFAM" id="SSF51735">
    <property type="entry name" value="NAD(P)-binding Rossmann-fold domains"/>
    <property type="match status" value="1"/>
</dbReference>
<proteinExistence type="predicted"/>
<dbReference type="InterPro" id="IPR050177">
    <property type="entry name" value="Lipid_A_modif_metabolic_enz"/>
</dbReference>
<dbReference type="GeneID" id="106806738"/>
<keyword evidence="2" id="KW-1185">Reference proteome</keyword>
<gene>
    <name evidence="3" type="primary">LOC106806738</name>
</gene>
<feature type="domain" description="NAD-dependent epimerase/dehydratase" evidence="1">
    <location>
        <begin position="30"/>
        <end position="216"/>
    </location>
</feature>
<dbReference type="InterPro" id="IPR001509">
    <property type="entry name" value="Epimerase_deHydtase"/>
</dbReference>
<name>A0ABM1DWE7_PRICU</name>
<dbReference type="PANTHER" id="PTHR43245">
    <property type="entry name" value="BIFUNCTIONAL POLYMYXIN RESISTANCE PROTEIN ARNA"/>
    <property type="match status" value="1"/>
</dbReference>
<sequence length="230" mass="25593">MANEESSWKKPSVLILGASVERAFEQPDGQERFDFVINLAAETKYGQGDAVYKDGILKLTQMCAAEAARRKVKRFVELSSGQLYSTGKDGAPVVSDNASVETNEIDQTAVVPAKESTAREPWTKVAKYKSQAEDQLRALLPELNYVVLRPAIVYGIGDKQGLTPRLIIGAVYKILNEKMQLLWTKDLKMNTVHVDDVCRAIWHVCHHGNAGEVYNLVDKGETRQDKLSDL</sequence>
<evidence type="ECO:0000313" key="3">
    <source>
        <dbReference type="RefSeq" id="XP_014664268.1"/>
    </source>
</evidence>
<dbReference type="RefSeq" id="XP_014664268.1">
    <property type="nucleotide sequence ID" value="XM_014808782.1"/>
</dbReference>
<reference evidence="3" key="1">
    <citation type="submission" date="2025-08" db="UniProtKB">
        <authorList>
            <consortium name="RefSeq"/>
        </authorList>
    </citation>
    <scope>IDENTIFICATION</scope>
</reference>
<dbReference type="InterPro" id="IPR036291">
    <property type="entry name" value="NAD(P)-bd_dom_sf"/>
</dbReference>
<organism evidence="2 3">
    <name type="scientific">Priapulus caudatus</name>
    <name type="common">Priapulid worm</name>
    <dbReference type="NCBI Taxonomy" id="37621"/>
    <lineage>
        <taxon>Eukaryota</taxon>
        <taxon>Metazoa</taxon>
        <taxon>Ecdysozoa</taxon>
        <taxon>Scalidophora</taxon>
        <taxon>Priapulida</taxon>
        <taxon>Priapulimorpha</taxon>
        <taxon>Priapulimorphida</taxon>
        <taxon>Priapulidae</taxon>
        <taxon>Priapulus</taxon>
    </lineage>
</organism>
<protein>
    <submittedName>
        <fullName evidence="3">Uncharacterized protein LOC106806738</fullName>
    </submittedName>
</protein>
<dbReference type="Proteomes" id="UP000695022">
    <property type="component" value="Unplaced"/>
</dbReference>
<dbReference type="Gene3D" id="3.40.50.720">
    <property type="entry name" value="NAD(P)-binding Rossmann-like Domain"/>
    <property type="match status" value="1"/>
</dbReference>
<accession>A0ABM1DWE7</accession>
<dbReference type="PANTHER" id="PTHR43245:SF11">
    <property type="entry name" value="LD23561P"/>
    <property type="match status" value="1"/>
</dbReference>
<evidence type="ECO:0000259" key="1">
    <source>
        <dbReference type="Pfam" id="PF01370"/>
    </source>
</evidence>
<evidence type="ECO:0000313" key="2">
    <source>
        <dbReference type="Proteomes" id="UP000695022"/>
    </source>
</evidence>
<dbReference type="Pfam" id="PF01370">
    <property type="entry name" value="Epimerase"/>
    <property type="match status" value="1"/>
</dbReference>